<dbReference type="AlphaFoldDB" id="A0A1J5R6X5"/>
<evidence type="ECO:0000313" key="2">
    <source>
        <dbReference type="EMBL" id="OIQ85467.1"/>
    </source>
</evidence>
<dbReference type="EMBL" id="MLJW01000542">
    <property type="protein sequence ID" value="OIQ85467.1"/>
    <property type="molecule type" value="Genomic_DNA"/>
</dbReference>
<dbReference type="Gene3D" id="3.40.50.150">
    <property type="entry name" value="Vaccinia Virus protein VP39"/>
    <property type="match status" value="1"/>
</dbReference>
<dbReference type="SUPFAM" id="SSF53335">
    <property type="entry name" value="S-adenosyl-L-methionine-dependent methyltransferases"/>
    <property type="match status" value="1"/>
</dbReference>
<organism evidence="2">
    <name type="scientific">mine drainage metagenome</name>
    <dbReference type="NCBI Taxonomy" id="410659"/>
    <lineage>
        <taxon>unclassified sequences</taxon>
        <taxon>metagenomes</taxon>
        <taxon>ecological metagenomes</taxon>
    </lineage>
</organism>
<sequence length="217" mass="23027">MDATNTPNPADDSAPAAAVCEVLHVGCGPARKAHMPAAFHGDDWREVRCDIDETAEPDIVANMMDLGVIADGRFDAVYSSHNIEHVFAHEVPVVLREFARVLKDDGVLVITCPDVQSLGAALAAGHLVEPLYQSAAGPISAVDILWGHRASIAAGKVYMAHKCGFTGQVLVDTLVQSGFARAACAQQAGAFALWAVATKAEASPEQLEALRRRYLPC</sequence>
<dbReference type="InterPro" id="IPR013216">
    <property type="entry name" value="Methyltransf_11"/>
</dbReference>
<feature type="domain" description="Methyltransferase type 11" evidence="1">
    <location>
        <begin position="23"/>
        <end position="110"/>
    </location>
</feature>
<dbReference type="InterPro" id="IPR029063">
    <property type="entry name" value="SAM-dependent_MTases_sf"/>
</dbReference>
<gene>
    <name evidence="2" type="ORF">GALL_326990</name>
</gene>
<dbReference type="GO" id="GO:0008757">
    <property type="term" value="F:S-adenosylmethionine-dependent methyltransferase activity"/>
    <property type="evidence" value="ECO:0007669"/>
    <property type="project" value="InterPro"/>
</dbReference>
<accession>A0A1J5R6X5</accession>
<name>A0A1J5R6X5_9ZZZZ</name>
<comment type="caution">
    <text evidence="2">The sequence shown here is derived from an EMBL/GenBank/DDBJ whole genome shotgun (WGS) entry which is preliminary data.</text>
</comment>
<reference evidence="2" key="1">
    <citation type="submission" date="2016-10" db="EMBL/GenBank/DDBJ databases">
        <title>Sequence of Gallionella enrichment culture.</title>
        <authorList>
            <person name="Poehlein A."/>
            <person name="Muehling M."/>
            <person name="Daniel R."/>
        </authorList>
    </citation>
    <scope>NUCLEOTIDE SEQUENCE</scope>
</reference>
<proteinExistence type="predicted"/>
<protein>
    <recommendedName>
        <fullName evidence="1">Methyltransferase type 11 domain-containing protein</fullName>
    </recommendedName>
</protein>
<dbReference type="Pfam" id="PF08241">
    <property type="entry name" value="Methyltransf_11"/>
    <property type="match status" value="1"/>
</dbReference>
<dbReference type="CDD" id="cd02440">
    <property type="entry name" value="AdoMet_MTases"/>
    <property type="match status" value="1"/>
</dbReference>
<evidence type="ECO:0000259" key="1">
    <source>
        <dbReference type="Pfam" id="PF08241"/>
    </source>
</evidence>